<dbReference type="PANTHER" id="PTHR11432:SF3">
    <property type="entry name" value="NADH-UBIQUINONE OXIDOREDUCTASE CHAIN 1"/>
    <property type="match status" value="1"/>
</dbReference>
<accession>D3G6D5</accession>
<evidence type="ECO:0000256" key="4">
    <source>
        <dbReference type="ARBA" id="ARBA00022692"/>
    </source>
</evidence>
<evidence type="ECO:0000256" key="3">
    <source>
        <dbReference type="ARBA" id="ARBA00021009"/>
    </source>
</evidence>
<evidence type="ECO:0000256" key="8">
    <source>
        <dbReference type="RuleBase" id="RU000473"/>
    </source>
</evidence>
<feature type="transmembrane region" description="Helical" evidence="9">
    <location>
        <begin position="96"/>
        <end position="120"/>
    </location>
</feature>
<evidence type="ECO:0000256" key="2">
    <source>
        <dbReference type="ARBA" id="ARBA00010535"/>
    </source>
</evidence>
<dbReference type="EC" id="7.1.1.2" evidence="8"/>
<dbReference type="PANTHER" id="PTHR11432">
    <property type="entry name" value="NADH DEHYDROGENASE SUBUNIT 1"/>
    <property type="match status" value="1"/>
</dbReference>
<sequence>MWSVLIGMITMMCVLVAVAFFTLFERKILGYTALRKGPNKVSVMGLFLPFADAVKLFTKEFNIPMKGNNLVFTLSPVVNFFLKLMVWMVFPVSFAGYYFMLGVIFFLCVGSLSVYMMMAAGWSSNSKYTFLGALRSIAQTISYEVSMVFILLFSVYAFGTFDCFTMLQFSGWVCFLFFPLGAMWGVTCLAETNRAPLDFAEGESELVSGFNVEYSGGGFAFVFMAEYGSILFLSMITSLFFYGGMSLMGAMLTEVFTLKIFLFSFCFIWARASYPRLRYNVLMDLTWKVFLPVSLSVLLMFLMMNIFIK</sequence>
<dbReference type="EMBL" id="EF211990">
    <property type="protein sequence ID" value="ABM69283.1"/>
    <property type="molecule type" value="Genomic_DNA"/>
</dbReference>
<evidence type="ECO:0000256" key="1">
    <source>
        <dbReference type="ARBA" id="ARBA00004141"/>
    </source>
</evidence>
<comment type="similarity">
    <text evidence="2 7">Belongs to the complex I subunit 1 family.</text>
</comment>
<organism evidence="10">
    <name type="scientific">Chaetoderma nitidulum</name>
    <name type="common">Glistenworm</name>
    <dbReference type="NCBI Taxonomy" id="256131"/>
    <lineage>
        <taxon>Eukaryota</taxon>
        <taxon>Metazoa</taxon>
        <taxon>Spiralia</taxon>
        <taxon>Lophotrochozoa</taxon>
        <taxon>Mollusca</taxon>
        <taxon>Aplacophora</taxon>
        <taxon>Caudofoveata</taxon>
        <taxon>Chaetodermatida</taxon>
        <taxon>Chaetodermatidae</taxon>
        <taxon>Chaetoderma</taxon>
    </lineage>
</organism>
<keyword evidence="8" id="KW-0830">Ubiquinone</keyword>
<name>D3G6D5_CHANT</name>
<dbReference type="HAMAP" id="MF_01350">
    <property type="entry name" value="NDH1_NuoH"/>
    <property type="match status" value="1"/>
</dbReference>
<dbReference type="GO" id="GO:0003954">
    <property type="term" value="F:NADH dehydrogenase activity"/>
    <property type="evidence" value="ECO:0007669"/>
    <property type="project" value="TreeGrafter"/>
</dbReference>
<dbReference type="GO" id="GO:0008137">
    <property type="term" value="F:NADH dehydrogenase (ubiquinone) activity"/>
    <property type="evidence" value="ECO:0007669"/>
    <property type="project" value="UniProtKB-EC"/>
</dbReference>
<keyword evidence="8 10" id="KW-0496">Mitochondrion</keyword>
<dbReference type="AlphaFoldDB" id="D3G6D5"/>
<evidence type="ECO:0000256" key="7">
    <source>
        <dbReference type="RuleBase" id="RU000471"/>
    </source>
</evidence>
<dbReference type="GeneID" id="8775066"/>
<dbReference type="CTD" id="4535"/>
<dbReference type="Pfam" id="PF00146">
    <property type="entry name" value="NADHdh"/>
    <property type="match status" value="1"/>
</dbReference>
<gene>
    <name evidence="10" type="primary">ND1</name>
</gene>
<feature type="transmembrane region" description="Helical" evidence="9">
    <location>
        <begin position="70"/>
        <end position="90"/>
    </location>
</feature>
<evidence type="ECO:0000256" key="9">
    <source>
        <dbReference type="SAM" id="Phobius"/>
    </source>
</evidence>
<feature type="transmembrane region" description="Helical" evidence="9">
    <location>
        <begin position="219"/>
        <end position="242"/>
    </location>
</feature>
<evidence type="ECO:0000256" key="6">
    <source>
        <dbReference type="ARBA" id="ARBA00023136"/>
    </source>
</evidence>
<reference evidence="10" key="1">
    <citation type="submission" date="2007-01" db="EMBL/GenBank/DDBJ databases">
        <title>The complete mitochondrial sequence of Chaetoderma nitidulum (Mollusca, Caudofoveata).</title>
        <authorList>
            <person name="Dreyer H."/>
            <person name="Steiner G."/>
        </authorList>
    </citation>
    <scope>NUCLEOTIDE SEQUENCE</scope>
</reference>
<feature type="transmembrane region" description="Helical" evidence="9">
    <location>
        <begin position="289"/>
        <end position="308"/>
    </location>
</feature>
<dbReference type="InterPro" id="IPR001694">
    <property type="entry name" value="NADH_UbQ_OxRdtase_su1/FPO"/>
</dbReference>
<keyword evidence="6 9" id="KW-0472">Membrane</keyword>
<keyword evidence="4 7" id="KW-0812">Transmembrane</keyword>
<comment type="catalytic activity">
    <reaction evidence="8">
        <text>a ubiquinone + NADH + 5 H(+)(in) = a ubiquinol + NAD(+) + 4 H(+)(out)</text>
        <dbReference type="Rhea" id="RHEA:29091"/>
        <dbReference type="Rhea" id="RHEA-COMP:9565"/>
        <dbReference type="Rhea" id="RHEA-COMP:9566"/>
        <dbReference type="ChEBI" id="CHEBI:15378"/>
        <dbReference type="ChEBI" id="CHEBI:16389"/>
        <dbReference type="ChEBI" id="CHEBI:17976"/>
        <dbReference type="ChEBI" id="CHEBI:57540"/>
        <dbReference type="ChEBI" id="CHEBI:57945"/>
        <dbReference type="EC" id="7.1.1.2"/>
    </reaction>
</comment>
<protein>
    <recommendedName>
        <fullName evidence="3 8">NADH-ubiquinone oxidoreductase chain 1</fullName>
        <ecNumber evidence="8">7.1.1.2</ecNumber>
    </recommendedName>
</protein>
<feature type="transmembrane region" description="Helical" evidence="9">
    <location>
        <begin position="248"/>
        <end position="269"/>
    </location>
</feature>
<dbReference type="GO" id="GO:0009060">
    <property type="term" value="P:aerobic respiration"/>
    <property type="evidence" value="ECO:0007669"/>
    <property type="project" value="TreeGrafter"/>
</dbReference>
<dbReference type="GO" id="GO:0005743">
    <property type="term" value="C:mitochondrial inner membrane"/>
    <property type="evidence" value="ECO:0007669"/>
    <property type="project" value="UniProtKB-SubCell"/>
</dbReference>
<keyword evidence="5 9" id="KW-1133">Transmembrane helix</keyword>
<geneLocation type="mitochondrion" evidence="10"/>
<evidence type="ECO:0000313" key="10">
    <source>
        <dbReference type="EMBL" id="ABM69283.1"/>
    </source>
</evidence>
<feature type="transmembrane region" description="Helical" evidence="9">
    <location>
        <begin position="141"/>
        <end position="158"/>
    </location>
</feature>
<keyword evidence="7" id="KW-0520">NAD</keyword>
<evidence type="ECO:0000256" key="5">
    <source>
        <dbReference type="ARBA" id="ARBA00022989"/>
    </source>
</evidence>
<feature type="transmembrane region" description="Helical" evidence="9">
    <location>
        <begin position="170"/>
        <end position="190"/>
    </location>
</feature>
<proteinExistence type="inferred from homology"/>
<comment type="subcellular location">
    <subcellularLocation>
        <location evidence="1">Membrane</location>
        <topology evidence="1">Multi-pass membrane protein</topology>
    </subcellularLocation>
    <subcellularLocation>
        <location evidence="7">Mitochondrion inner membrane</location>
        <topology evidence="7">Multi-pass membrane protein</topology>
    </subcellularLocation>
</comment>
<dbReference type="RefSeq" id="YP_003434439.1">
    <property type="nucleotide sequence ID" value="NC_013846.1"/>
</dbReference>